<accession>M5VJD6</accession>
<organism evidence="1 2">
    <name type="scientific">Prunus persica</name>
    <name type="common">Peach</name>
    <name type="synonym">Amygdalus persica</name>
    <dbReference type="NCBI Taxonomy" id="3760"/>
    <lineage>
        <taxon>Eukaryota</taxon>
        <taxon>Viridiplantae</taxon>
        <taxon>Streptophyta</taxon>
        <taxon>Embryophyta</taxon>
        <taxon>Tracheophyta</taxon>
        <taxon>Spermatophyta</taxon>
        <taxon>Magnoliopsida</taxon>
        <taxon>eudicotyledons</taxon>
        <taxon>Gunneridae</taxon>
        <taxon>Pentapetalae</taxon>
        <taxon>rosids</taxon>
        <taxon>fabids</taxon>
        <taxon>Rosales</taxon>
        <taxon>Rosaceae</taxon>
        <taxon>Amygdaloideae</taxon>
        <taxon>Amygdaleae</taxon>
        <taxon>Prunus</taxon>
    </lineage>
</organism>
<dbReference type="InterPro" id="IPR036691">
    <property type="entry name" value="Endo/exonu/phosph_ase_sf"/>
</dbReference>
<dbReference type="PANTHER" id="PTHR33710:SF71">
    <property type="entry name" value="ENDONUCLEASE_EXONUCLEASE_PHOSPHATASE DOMAIN-CONTAINING PROTEIN"/>
    <property type="match status" value="1"/>
</dbReference>
<dbReference type="Gramene" id="ONH89940">
    <property type="protein sequence ID" value="ONH89940"/>
    <property type="gene ID" value="PRUPE_8G025100"/>
</dbReference>
<reference evidence="1 2" key="1">
    <citation type="journal article" date="2013" name="Nat. Genet.">
        <title>The high-quality draft genome of peach (Prunus persica) identifies unique patterns of genetic diversity, domestication and genome evolution.</title>
        <authorList>
            <consortium name="International Peach Genome Initiative"/>
            <person name="Verde I."/>
            <person name="Abbott A.G."/>
            <person name="Scalabrin S."/>
            <person name="Jung S."/>
            <person name="Shu S."/>
            <person name="Marroni F."/>
            <person name="Zhebentyayeva T."/>
            <person name="Dettori M.T."/>
            <person name="Grimwood J."/>
            <person name="Cattonaro F."/>
            <person name="Zuccolo A."/>
            <person name="Rossini L."/>
            <person name="Jenkins J."/>
            <person name="Vendramin E."/>
            <person name="Meisel L.A."/>
            <person name="Decroocq V."/>
            <person name="Sosinski B."/>
            <person name="Prochnik S."/>
            <person name="Mitros T."/>
            <person name="Policriti A."/>
            <person name="Cipriani G."/>
            <person name="Dondini L."/>
            <person name="Ficklin S."/>
            <person name="Goodstein D.M."/>
            <person name="Xuan P."/>
            <person name="Del Fabbro C."/>
            <person name="Aramini V."/>
            <person name="Copetti D."/>
            <person name="Gonzalez S."/>
            <person name="Horner D.S."/>
            <person name="Falchi R."/>
            <person name="Lucas S."/>
            <person name="Mica E."/>
            <person name="Maldonado J."/>
            <person name="Lazzari B."/>
            <person name="Bielenberg D."/>
            <person name="Pirona R."/>
            <person name="Miculan M."/>
            <person name="Barakat A."/>
            <person name="Testolin R."/>
            <person name="Stella A."/>
            <person name="Tartarini S."/>
            <person name="Tonutti P."/>
            <person name="Arus P."/>
            <person name="Orellana A."/>
            <person name="Wells C."/>
            <person name="Main D."/>
            <person name="Vizzotto G."/>
            <person name="Silva H."/>
            <person name="Salamini F."/>
            <person name="Schmutz J."/>
            <person name="Morgante M."/>
            <person name="Rokhsar D.S."/>
        </authorList>
    </citation>
    <scope>NUCLEOTIDE SEQUENCE [LARGE SCALE GENOMIC DNA]</scope>
    <source>
        <strain evidence="2">cv. Nemared</strain>
    </source>
</reference>
<dbReference type="Proteomes" id="UP000006882">
    <property type="component" value="Chromosome G8"/>
</dbReference>
<dbReference type="eggNOG" id="KOG1075">
    <property type="taxonomic scope" value="Eukaryota"/>
</dbReference>
<evidence type="ECO:0000313" key="1">
    <source>
        <dbReference type="EMBL" id="ONH89940.1"/>
    </source>
</evidence>
<evidence type="ECO:0008006" key="3">
    <source>
        <dbReference type="Google" id="ProtNLM"/>
    </source>
</evidence>
<protein>
    <recommendedName>
        <fullName evidence="3">DUF4283 domain-containing protein</fullName>
    </recommendedName>
</protein>
<dbReference type="AlphaFoldDB" id="M5VJD6"/>
<proteinExistence type="predicted"/>
<name>M5VJD6_PRUPE</name>
<gene>
    <name evidence="1" type="ORF">PRUPE_8G025100</name>
</gene>
<sequence>MVIEELPLHKVAYWIQAHRIPLNLLTAGNTLEIREKLGEVKEVEDPWEKGSRGFLGMRVMIDSNNPVPQGFWLPRAEGQDTWVEIKFEQLLDFCFNCVILLMFTGDFKEIIWEFEKKGGRAFNHKDRRYLQDFMNQMQLMDIGFQGQAYAWRWRKAEEVLIQERLDKGLINSSWQEAWPCFAAIHLPDVGSNHCRILILIEGRQEKVRRNRVSTTKGVNGVWRENDSQVRKAFKDLFSAGGRRNWRDVLAFISPVNTKQMNDSLCNLVSNEEIKEAAFQLGANKAPSPDEFSRIFYHNYWETIKEDLCKMVKDFFQGESSVHCLNVTEIALIPKVPNLEIITQFRPMALCNFTYKIISKILTNRLKPILAEIISAQ</sequence>
<dbReference type="Gene3D" id="3.60.10.10">
    <property type="entry name" value="Endonuclease/exonuclease/phosphatase"/>
    <property type="match status" value="1"/>
</dbReference>
<dbReference type="HOGENOM" id="CLU_736498_0_0_1"/>
<keyword evidence="2" id="KW-1185">Reference proteome</keyword>
<evidence type="ECO:0000313" key="2">
    <source>
        <dbReference type="Proteomes" id="UP000006882"/>
    </source>
</evidence>
<dbReference type="PANTHER" id="PTHR33710">
    <property type="entry name" value="BNAC02G09200D PROTEIN"/>
    <property type="match status" value="1"/>
</dbReference>
<dbReference type="EMBL" id="CM007658">
    <property type="protein sequence ID" value="ONH89940.1"/>
    <property type="molecule type" value="Genomic_DNA"/>
</dbReference>